<comment type="caution">
    <text evidence="2">The sequence shown here is derived from an EMBL/GenBank/DDBJ whole genome shotgun (WGS) entry which is preliminary data.</text>
</comment>
<dbReference type="OrthoDB" id="957652at2"/>
<evidence type="ECO:0000313" key="2">
    <source>
        <dbReference type="EMBL" id="OAZ05247.1"/>
    </source>
</evidence>
<protein>
    <recommendedName>
        <fullName evidence="1">DUF7793 domain-containing protein</fullName>
    </recommendedName>
</protein>
<name>A0A199XV06_9FLAO</name>
<sequence>MIAAHDFYENEFARFWMANGILFFEYKPETIINLEVAKSVVADRIFFQKEKAYPICCDVRGVIDTEKAGRDYLAKFGSLLTKAVGLLADEEVTLTISNFYLQVNKPVVPTQIFTKKEEALLFLKGYL</sequence>
<evidence type="ECO:0000259" key="1">
    <source>
        <dbReference type="Pfam" id="PF25056"/>
    </source>
</evidence>
<dbReference type="Proteomes" id="UP000093807">
    <property type="component" value="Unassembled WGS sequence"/>
</dbReference>
<dbReference type="RefSeq" id="WP_064714238.1">
    <property type="nucleotide sequence ID" value="NZ_JMTM01000013.1"/>
</dbReference>
<keyword evidence="3" id="KW-1185">Reference proteome</keyword>
<gene>
    <name evidence="2" type="ORF">FLB_03380</name>
</gene>
<proteinExistence type="predicted"/>
<accession>A0A199XV06</accession>
<dbReference type="AlphaFoldDB" id="A0A199XV06"/>
<organism evidence="2 3">
    <name type="scientific">Flavobacterium succinicans</name>
    <dbReference type="NCBI Taxonomy" id="29536"/>
    <lineage>
        <taxon>Bacteria</taxon>
        <taxon>Pseudomonadati</taxon>
        <taxon>Bacteroidota</taxon>
        <taxon>Flavobacteriia</taxon>
        <taxon>Flavobacteriales</taxon>
        <taxon>Flavobacteriaceae</taxon>
        <taxon>Flavobacterium</taxon>
    </lineage>
</organism>
<feature type="domain" description="DUF7793" evidence="1">
    <location>
        <begin position="15"/>
        <end position="126"/>
    </location>
</feature>
<reference evidence="2 3" key="1">
    <citation type="submission" date="2016-06" db="EMBL/GenBank/DDBJ databases">
        <title>Draft genome sequence of Flavobacterium succinicans strain DD5b.</title>
        <authorList>
            <person name="Poehlein A."/>
            <person name="Daniel R."/>
            <person name="Simeonova D.D."/>
        </authorList>
    </citation>
    <scope>NUCLEOTIDE SEQUENCE [LARGE SCALE GENOMIC DNA]</scope>
    <source>
        <strain evidence="2 3">DD5b</strain>
    </source>
</reference>
<dbReference type="EMBL" id="JMTM01000013">
    <property type="protein sequence ID" value="OAZ05247.1"/>
    <property type="molecule type" value="Genomic_DNA"/>
</dbReference>
<dbReference type="PATRIC" id="fig|29536.5.peg.358"/>
<dbReference type="Pfam" id="PF25056">
    <property type="entry name" value="DUF7793"/>
    <property type="match status" value="1"/>
</dbReference>
<dbReference type="InterPro" id="IPR056695">
    <property type="entry name" value="DUF7793"/>
</dbReference>
<dbReference type="Gene3D" id="3.40.970.30">
    <property type="entry name" value="yp_829618.1 like domains"/>
    <property type="match status" value="1"/>
</dbReference>
<evidence type="ECO:0000313" key="3">
    <source>
        <dbReference type="Proteomes" id="UP000093807"/>
    </source>
</evidence>